<dbReference type="PANTHER" id="PTHR31300:SF9">
    <property type="entry name" value="SPINDLE ASSEMBLY ABNORMAL PROTEIN (DUF620)"/>
    <property type="match status" value="1"/>
</dbReference>
<accession>A0AAP0I533</accession>
<sequence>MRKMYPNLDREEGLDTVLEVPIPEKIVESICSNKTLQLQNMHQWLKNQSCTKLSPSPSTPTASSAEFHLVLNVLGSPHPRSSRVRSCNQPPRQGWLHSSTAKYITQQYMAATGGQVALNALKCMYVMGMVRMGASEFRFTEEDSGKIKGNGKVGGFVLWQKNPDLWVQVLVVSGCKISAGSDGKLSWR</sequence>
<dbReference type="Pfam" id="PF04788">
    <property type="entry name" value="DUF620"/>
    <property type="match status" value="1"/>
</dbReference>
<evidence type="ECO:0000313" key="1">
    <source>
        <dbReference type="EMBL" id="KAK9108815.1"/>
    </source>
</evidence>
<dbReference type="AlphaFoldDB" id="A0AAP0I533"/>
<dbReference type="EMBL" id="JBBNAE010000007">
    <property type="protein sequence ID" value="KAK9108815.1"/>
    <property type="molecule type" value="Genomic_DNA"/>
</dbReference>
<dbReference type="PANTHER" id="PTHR31300">
    <property type="entry name" value="LIPASE"/>
    <property type="match status" value="1"/>
</dbReference>
<dbReference type="Proteomes" id="UP001417504">
    <property type="component" value="Unassembled WGS sequence"/>
</dbReference>
<comment type="caution">
    <text evidence="1">The sequence shown here is derived from an EMBL/GenBank/DDBJ whole genome shotgun (WGS) entry which is preliminary data.</text>
</comment>
<proteinExistence type="predicted"/>
<gene>
    <name evidence="1" type="ORF">Sjap_016875</name>
</gene>
<protein>
    <submittedName>
        <fullName evidence="1">Uncharacterized protein</fullName>
    </submittedName>
</protein>
<name>A0AAP0I533_9MAGN</name>
<organism evidence="1 2">
    <name type="scientific">Stephania japonica</name>
    <dbReference type="NCBI Taxonomy" id="461633"/>
    <lineage>
        <taxon>Eukaryota</taxon>
        <taxon>Viridiplantae</taxon>
        <taxon>Streptophyta</taxon>
        <taxon>Embryophyta</taxon>
        <taxon>Tracheophyta</taxon>
        <taxon>Spermatophyta</taxon>
        <taxon>Magnoliopsida</taxon>
        <taxon>Ranunculales</taxon>
        <taxon>Menispermaceae</taxon>
        <taxon>Menispermoideae</taxon>
        <taxon>Cissampelideae</taxon>
        <taxon>Stephania</taxon>
    </lineage>
</organism>
<reference evidence="1 2" key="1">
    <citation type="submission" date="2024-01" db="EMBL/GenBank/DDBJ databases">
        <title>Genome assemblies of Stephania.</title>
        <authorList>
            <person name="Yang L."/>
        </authorList>
    </citation>
    <scope>NUCLEOTIDE SEQUENCE [LARGE SCALE GENOMIC DNA]</scope>
    <source>
        <strain evidence="1">QJT</strain>
        <tissue evidence="1">Leaf</tissue>
    </source>
</reference>
<keyword evidence="2" id="KW-1185">Reference proteome</keyword>
<dbReference type="InterPro" id="IPR006873">
    <property type="entry name" value="DUF620"/>
</dbReference>
<evidence type="ECO:0000313" key="2">
    <source>
        <dbReference type="Proteomes" id="UP001417504"/>
    </source>
</evidence>